<gene>
    <name evidence="4" type="ORF">SAMN05414137_12698</name>
</gene>
<comment type="cofactor">
    <cofactor evidence="1 3">
        <name>pyridoxal 5'-phosphate</name>
        <dbReference type="ChEBI" id="CHEBI:597326"/>
    </cofactor>
</comment>
<evidence type="ECO:0000256" key="3">
    <source>
        <dbReference type="RuleBase" id="RU362118"/>
    </source>
</evidence>
<evidence type="ECO:0000256" key="1">
    <source>
        <dbReference type="ARBA" id="ARBA00001933"/>
    </source>
</evidence>
<dbReference type="GO" id="GO:0019346">
    <property type="term" value="P:transsulfuration"/>
    <property type="evidence" value="ECO:0007669"/>
    <property type="project" value="InterPro"/>
</dbReference>
<accession>A0A1H7Y2Y7</accession>
<evidence type="ECO:0000256" key="2">
    <source>
        <dbReference type="ARBA" id="ARBA00022898"/>
    </source>
</evidence>
<organism evidence="4 5">
    <name type="scientific">Streptacidiphilus jiangxiensis</name>
    <dbReference type="NCBI Taxonomy" id="235985"/>
    <lineage>
        <taxon>Bacteria</taxon>
        <taxon>Bacillati</taxon>
        <taxon>Actinomycetota</taxon>
        <taxon>Actinomycetes</taxon>
        <taxon>Kitasatosporales</taxon>
        <taxon>Streptomycetaceae</taxon>
        <taxon>Streptacidiphilus</taxon>
    </lineage>
</organism>
<name>A0A1H7Y2Y7_STRJI</name>
<dbReference type="InterPro" id="IPR015422">
    <property type="entry name" value="PyrdxlP-dep_Trfase_small"/>
</dbReference>
<evidence type="ECO:0000313" key="5">
    <source>
        <dbReference type="Proteomes" id="UP000183015"/>
    </source>
</evidence>
<dbReference type="PANTHER" id="PTHR11808">
    <property type="entry name" value="TRANS-SULFURATION ENZYME FAMILY MEMBER"/>
    <property type="match status" value="1"/>
</dbReference>
<dbReference type="SUPFAM" id="SSF53383">
    <property type="entry name" value="PLP-dependent transferases"/>
    <property type="match status" value="1"/>
</dbReference>
<protein>
    <submittedName>
        <fullName evidence="4">Cystathionine beta-lyase/methionine-gamma-lyase/O-succinylhomoserine sulfhydrylase/cystathionine gamma-lyase / homocysteine desulfhydrase</fullName>
    </submittedName>
</protein>
<dbReference type="GO" id="GO:0016846">
    <property type="term" value="F:carbon-sulfur lyase activity"/>
    <property type="evidence" value="ECO:0007669"/>
    <property type="project" value="TreeGrafter"/>
</dbReference>
<dbReference type="STRING" id="235985.SAMN05414137_12698"/>
<keyword evidence="2 3" id="KW-0663">Pyridoxal phosphate</keyword>
<comment type="similarity">
    <text evidence="3">Belongs to the trans-sulfuration enzymes family.</text>
</comment>
<dbReference type="InterPro" id="IPR000277">
    <property type="entry name" value="Cys/Met-Metab_PyrdxlP-dep_enz"/>
</dbReference>
<dbReference type="InterPro" id="IPR015421">
    <property type="entry name" value="PyrdxlP-dep_Trfase_major"/>
</dbReference>
<dbReference type="Proteomes" id="UP000183015">
    <property type="component" value="Unassembled WGS sequence"/>
</dbReference>
<evidence type="ECO:0000313" key="4">
    <source>
        <dbReference type="EMBL" id="SEM40576.1"/>
    </source>
</evidence>
<dbReference type="Pfam" id="PF01053">
    <property type="entry name" value="Cys_Met_Meta_PP"/>
    <property type="match status" value="1"/>
</dbReference>
<dbReference type="PIRSF" id="PIRSF001434">
    <property type="entry name" value="CGS"/>
    <property type="match status" value="1"/>
</dbReference>
<dbReference type="eggNOG" id="COG0626">
    <property type="taxonomic scope" value="Bacteria"/>
</dbReference>
<dbReference type="EMBL" id="FOAZ01000026">
    <property type="protein sequence ID" value="SEM40576.1"/>
    <property type="molecule type" value="Genomic_DNA"/>
</dbReference>
<dbReference type="GO" id="GO:0030170">
    <property type="term" value="F:pyridoxal phosphate binding"/>
    <property type="evidence" value="ECO:0007669"/>
    <property type="project" value="InterPro"/>
</dbReference>
<dbReference type="Gene3D" id="3.40.640.10">
    <property type="entry name" value="Type I PLP-dependent aspartate aminotransferase-like (Major domain)"/>
    <property type="match status" value="1"/>
</dbReference>
<reference evidence="5" key="1">
    <citation type="submission" date="2016-10" db="EMBL/GenBank/DDBJ databases">
        <authorList>
            <person name="Varghese N."/>
        </authorList>
    </citation>
    <scope>NUCLEOTIDE SEQUENCE [LARGE SCALE GENOMIC DNA]</scope>
    <source>
        <strain evidence="5">DSM 45096 / BCRC 16803 / CGMCC 4.1857 / CIP 109030 / JCM 12277 / KCTC 19219 / NBRC 100920 / 33214</strain>
    </source>
</reference>
<dbReference type="GO" id="GO:0005737">
    <property type="term" value="C:cytoplasm"/>
    <property type="evidence" value="ECO:0007669"/>
    <property type="project" value="TreeGrafter"/>
</dbReference>
<sequence length="353" mass="36926">MSVETTASPSVSPVEQRLAQLHGADTALLAPSAVAAVSAALLALSNPGGHVIASRYAHGPVGDFLRDGLPRMGREVTFVDCADLDEVAAAIRPTTQVVFAESLSRPLMLPCPVNDLAPLAQTNDLLLVVDNTALSPALLRPLDLGAAVVVEDCGPYLDGHGDLNTGLVAGPRRLMHQIKAQAAPGGAGIDPWSGRLLDRSLDTLGLRMTTIQANADRVAVALRDCPAVTAVHRPSFDEHPWALETHDGFGGLLAFETELPAAEVAALVQAVNGDATTREAMSTLALVPAATTHAALSERQREAMGAHRGLISIAVGIEDPGPLIRRLTRALDRAHSVHAAVDGRRTPIGTEKR</sequence>
<dbReference type="Gene3D" id="3.90.1150.10">
    <property type="entry name" value="Aspartate Aminotransferase, domain 1"/>
    <property type="match status" value="1"/>
</dbReference>
<keyword evidence="5" id="KW-1185">Reference proteome</keyword>
<keyword evidence="4" id="KW-0456">Lyase</keyword>
<dbReference type="InterPro" id="IPR015424">
    <property type="entry name" value="PyrdxlP-dep_Trfase"/>
</dbReference>
<dbReference type="AlphaFoldDB" id="A0A1H7Y2Y7"/>
<proteinExistence type="inferred from homology"/>